<dbReference type="AlphaFoldDB" id="A0A2P2JRL5"/>
<proteinExistence type="predicted"/>
<evidence type="ECO:0000313" key="1">
    <source>
        <dbReference type="EMBL" id="MBW96092.1"/>
    </source>
</evidence>
<accession>A0A2P2JRL5</accession>
<name>A0A2P2JRL5_RHIMU</name>
<reference evidence="1" key="1">
    <citation type="submission" date="2018-02" db="EMBL/GenBank/DDBJ databases">
        <title>Rhizophora mucronata_Transcriptome.</title>
        <authorList>
            <person name="Meera S.P."/>
            <person name="Sreeshan A."/>
            <person name="Augustine A."/>
        </authorList>
    </citation>
    <scope>NUCLEOTIDE SEQUENCE</scope>
    <source>
        <tissue evidence="1">Leaf</tissue>
    </source>
</reference>
<protein>
    <submittedName>
        <fullName evidence="1">Uncharacterized protein</fullName>
    </submittedName>
</protein>
<organism evidence="1">
    <name type="scientific">Rhizophora mucronata</name>
    <name type="common">Asiatic mangrove</name>
    <dbReference type="NCBI Taxonomy" id="61149"/>
    <lineage>
        <taxon>Eukaryota</taxon>
        <taxon>Viridiplantae</taxon>
        <taxon>Streptophyta</taxon>
        <taxon>Embryophyta</taxon>
        <taxon>Tracheophyta</taxon>
        <taxon>Spermatophyta</taxon>
        <taxon>Magnoliopsida</taxon>
        <taxon>eudicotyledons</taxon>
        <taxon>Gunneridae</taxon>
        <taxon>Pentapetalae</taxon>
        <taxon>rosids</taxon>
        <taxon>fabids</taxon>
        <taxon>Malpighiales</taxon>
        <taxon>Rhizophoraceae</taxon>
        <taxon>Rhizophora</taxon>
    </lineage>
</organism>
<sequence>MDREAVAVARAESAEKVAIENKTLCTC</sequence>
<dbReference type="EMBL" id="GGEC01015609">
    <property type="protein sequence ID" value="MBW96092.1"/>
    <property type="molecule type" value="Transcribed_RNA"/>
</dbReference>